<accession>I4C0F8</accession>
<protein>
    <submittedName>
        <fullName evidence="1">Uncharacterized protein</fullName>
    </submittedName>
</protein>
<organism evidence="1 2">
    <name type="scientific">Desulfomonile tiedjei (strain ATCC 49306 / DSM 6799 / DCB-1)</name>
    <dbReference type="NCBI Taxonomy" id="706587"/>
    <lineage>
        <taxon>Bacteria</taxon>
        <taxon>Pseudomonadati</taxon>
        <taxon>Thermodesulfobacteriota</taxon>
        <taxon>Desulfomonilia</taxon>
        <taxon>Desulfomonilales</taxon>
        <taxon>Desulfomonilaceae</taxon>
        <taxon>Desulfomonile</taxon>
    </lineage>
</organism>
<reference evidence="2" key="1">
    <citation type="submission" date="2012-06" db="EMBL/GenBank/DDBJ databases">
        <title>Complete sequence of chromosome of Desulfomonile tiedjei DSM 6799.</title>
        <authorList>
            <person name="Lucas S."/>
            <person name="Copeland A."/>
            <person name="Lapidus A."/>
            <person name="Glavina del Rio T."/>
            <person name="Dalin E."/>
            <person name="Tice H."/>
            <person name="Bruce D."/>
            <person name="Goodwin L."/>
            <person name="Pitluck S."/>
            <person name="Peters L."/>
            <person name="Ovchinnikova G."/>
            <person name="Zeytun A."/>
            <person name="Lu M."/>
            <person name="Kyrpides N."/>
            <person name="Mavromatis K."/>
            <person name="Ivanova N."/>
            <person name="Brettin T."/>
            <person name="Detter J.C."/>
            <person name="Han C."/>
            <person name="Larimer F."/>
            <person name="Land M."/>
            <person name="Hauser L."/>
            <person name="Markowitz V."/>
            <person name="Cheng J.-F."/>
            <person name="Hugenholtz P."/>
            <person name="Woyke T."/>
            <person name="Wu D."/>
            <person name="Spring S."/>
            <person name="Schroeder M."/>
            <person name="Brambilla E."/>
            <person name="Klenk H.-P."/>
            <person name="Eisen J.A."/>
        </authorList>
    </citation>
    <scope>NUCLEOTIDE SEQUENCE [LARGE SCALE GENOMIC DNA]</scope>
    <source>
        <strain evidence="2">ATCC 49306 / DSM 6799 / DCB-1</strain>
    </source>
</reference>
<dbReference type="HOGENOM" id="CLU_2933911_0_0_7"/>
<keyword evidence="2" id="KW-1185">Reference proteome</keyword>
<name>I4C0F8_DESTA</name>
<sequence>MFGELQAYRFAFGAKGMKESFFYEKSAFSIPLPSSMIRHRKKGATLREQPKWGNSRTAAS</sequence>
<dbReference type="KEGG" id="dti:Desti_0309"/>
<proteinExistence type="predicted"/>
<evidence type="ECO:0000313" key="2">
    <source>
        <dbReference type="Proteomes" id="UP000006055"/>
    </source>
</evidence>
<dbReference type="AlphaFoldDB" id="I4C0F8"/>
<dbReference type="Proteomes" id="UP000006055">
    <property type="component" value="Chromosome"/>
</dbReference>
<dbReference type="EMBL" id="CP003360">
    <property type="protein sequence ID" value="AFM23049.1"/>
    <property type="molecule type" value="Genomic_DNA"/>
</dbReference>
<evidence type="ECO:0000313" key="1">
    <source>
        <dbReference type="EMBL" id="AFM23049.1"/>
    </source>
</evidence>
<gene>
    <name evidence="1" type="ordered locus">Desti_0309</name>
</gene>